<evidence type="ECO:0000313" key="2">
    <source>
        <dbReference type="EMBL" id="CAG8635045.1"/>
    </source>
</evidence>
<protein>
    <submittedName>
        <fullName evidence="2">5355_t:CDS:1</fullName>
    </submittedName>
</protein>
<organism evidence="2 3">
    <name type="scientific">Cetraspora pellucida</name>
    <dbReference type="NCBI Taxonomy" id="1433469"/>
    <lineage>
        <taxon>Eukaryota</taxon>
        <taxon>Fungi</taxon>
        <taxon>Fungi incertae sedis</taxon>
        <taxon>Mucoromycota</taxon>
        <taxon>Glomeromycotina</taxon>
        <taxon>Glomeromycetes</taxon>
        <taxon>Diversisporales</taxon>
        <taxon>Gigasporaceae</taxon>
        <taxon>Cetraspora</taxon>
    </lineage>
</organism>
<dbReference type="OrthoDB" id="2432760at2759"/>
<feature type="region of interest" description="Disordered" evidence="1">
    <location>
        <begin position="110"/>
        <end position="145"/>
    </location>
</feature>
<comment type="caution">
    <text evidence="2">The sequence shown here is derived from an EMBL/GenBank/DDBJ whole genome shotgun (WGS) entry which is preliminary data.</text>
</comment>
<reference evidence="2" key="1">
    <citation type="submission" date="2021-06" db="EMBL/GenBank/DDBJ databases">
        <authorList>
            <person name="Kallberg Y."/>
            <person name="Tangrot J."/>
            <person name="Rosling A."/>
        </authorList>
    </citation>
    <scope>NUCLEOTIDE SEQUENCE</scope>
    <source>
        <strain evidence="2">FL966</strain>
    </source>
</reference>
<keyword evidence="3" id="KW-1185">Reference proteome</keyword>
<evidence type="ECO:0000313" key="3">
    <source>
        <dbReference type="Proteomes" id="UP000789759"/>
    </source>
</evidence>
<dbReference type="Gene3D" id="2.40.70.10">
    <property type="entry name" value="Acid Proteases"/>
    <property type="match status" value="1"/>
</dbReference>
<feature type="compositionally biased region" description="Basic and acidic residues" evidence="1">
    <location>
        <begin position="129"/>
        <end position="144"/>
    </location>
</feature>
<evidence type="ECO:0000256" key="1">
    <source>
        <dbReference type="SAM" id="MobiDB-lite"/>
    </source>
</evidence>
<dbReference type="InterPro" id="IPR021109">
    <property type="entry name" value="Peptidase_aspartic_dom_sf"/>
</dbReference>
<dbReference type="AlphaFoldDB" id="A0A9N9GYW4"/>
<dbReference type="Proteomes" id="UP000789759">
    <property type="component" value="Unassembled WGS sequence"/>
</dbReference>
<sequence>MQGPNETVNQYALDIKCLIKRVYYLNNWAESDKIYNFTKGLHCEISYQLRPYLTFRNNVTLEQTIEAARQMKENNNAYPEALLGFYSSNINSAPIVINYNQFVYNHTTPNDNNNLTQKALAPKQTPKQKKQEEKQATLGKEEPKNTPMICKGQVAEWTIDIIIDSGIHRNKKSSEGIINDIPVHLGDIVIAVNMKVINTNIYTLVLENDWLRKAKAVIDYNQSKIKISDKNKVIKNSKTDIKVLKENAVQGGLEELETNKNKVHIQKFLANTHKLLQRILIN</sequence>
<gene>
    <name evidence="2" type="ORF">CPELLU_LOCUS8575</name>
</gene>
<proteinExistence type="predicted"/>
<accession>A0A9N9GYW4</accession>
<dbReference type="EMBL" id="CAJVQA010006151">
    <property type="protein sequence ID" value="CAG8635045.1"/>
    <property type="molecule type" value="Genomic_DNA"/>
</dbReference>
<name>A0A9N9GYW4_9GLOM</name>